<dbReference type="InterPro" id="IPR016181">
    <property type="entry name" value="Acyl_CoA_acyltransferase"/>
</dbReference>
<dbReference type="AlphaFoldDB" id="A0A0J1BG37"/>
<name>A0A0J1BG37_RHOIS</name>
<dbReference type="InterPro" id="IPR038765">
    <property type="entry name" value="Papain-like_cys_pep_sf"/>
</dbReference>
<organism evidence="1 2">
    <name type="scientific">Rhodopirellula islandica</name>
    <dbReference type="NCBI Taxonomy" id="595434"/>
    <lineage>
        <taxon>Bacteria</taxon>
        <taxon>Pseudomonadati</taxon>
        <taxon>Planctomycetota</taxon>
        <taxon>Planctomycetia</taxon>
        <taxon>Pirellulales</taxon>
        <taxon>Pirellulaceae</taxon>
        <taxon>Rhodopirellula</taxon>
    </lineage>
</organism>
<keyword evidence="2" id="KW-1185">Reference proteome</keyword>
<dbReference type="SUPFAM" id="SSF55729">
    <property type="entry name" value="Acyl-CoA N-acyltransferases (Nat)"/>
    <property type="match status" value="1"/>
</dbReference>
<dbReference type="SUPFAM" id="SSF53474">
    <property type="entry name" value="alpha/beta-Hydrolases"/>
    <property type="match status" value="1"/>
</dbReference>
<sequence>MRRNVDLTIAPELFNQHDTDSNLSNLPYQHAHLLEQRSPDSIRGVWGISHWRSERMFGNVTRDLHPTGKLYAEVEEAIWKEARWFRLLSYHRIDSSAQAVQQLQRMREVRFACEINEDWYDPPKGEIPVLGPSPAFSTSHAFPLLHFDPASRRFIFPNSWGHEWGDGGFGSFPIENWDRSIVSAWNITTHAVSVPANGETGIVSPGWKLGDRYGEGVHCVEIVDVDNDEYLAWAFCIPRNGSLDVDEFFVRPEARGMGYAKELCRLVQRLSNLTKYEIRLVVSFADTEDYAIDGASAVARLFGVNFVEADVRWASRFGIANATPPPPRNWKPVRPESILEKLRPRDEQALRDPRQYTVFFGTNRKPVDAGDLSKGFTNERDYELHRGHCLVEIPATHKFGSVGRGWIPFFKKAASDEKRIVATQPLTDEEMRLFARQLTKKFEQDKHNLLFLHGFKNSFEDAALRSAQLGFDLKLPGATFFYSWPAKGSLKGYPADEATIETSVTYCLSFVLELLETFPDIPLHIVAHSMGNRLAVRVFEKLALMENLPGQLGQIVFAAADIDVDLFAQSLPAIEPLAKRLTAYTSRGDLAVHLSERIHDFPRLGLAPPIQCFDGVDTVLAEGFAISELLGHDYVTEAAPLLSDLFNLIRYGSDPDERPRTIREIDSKTKLAFWSLPLA</sequence>
<dbReference type="Pfam" id="PF05990">
    <property type="entry name" value="DUF900"/>
    <property type="match status" value="1"/>
</dbReference>
<dbReference type="PANTHER" id="PTHR36513:SF1">
    <property type="entry name" value="TRANSMEMBRANE PROTEIN"/>
    <property type="match status" value="1"/>
</dbReference>
<dbReference type="InterPro" id="IPR029058">
    <property type="entry name" value="AB_hydrolase_fold"/>
</dbReference>
<dbReference type="Gene3D" id="3.90.70.10">
    <property type="entry name" value="Cysteine proteinases"/>
    <property type="match status" value="1"/>
</dbReference>
<comment type="caution">
    <text evidence="1">The sequence shown here is derived from an EMBL/GenBank/DDBJ whole genome shotgun (WGS) entry which is preliminary data.</text>
</comment>
<gene>
    <name evidence="1" type="ORF">RISK_002135</name>
</gene>
<dbReference type="Proteomes" id="UP000036367">
    <property type="component" value="Unassembled WGS sequence"/>
</dbReference>
<protein>
    <submittedName>
        <fullName evidence="1">Hydrolase family protein</fullName>
    </submittedName>
</protein>
<proteinExistence type="predicted"/>
<dbReference type="InterPro" id="IPR010297">
    <property type="entry name" value="DUF900_hydrolase"/>
</dbReference>
<dbReference type="CDD" id="cd04301">
    <property type="entry name" value="NAT_SF"/>
    <property type="match status" value="1"/>
</dbReference>
<keyword evidence="1" id="KW-0378">Hydrolase</keyword>
<reference evidence="1" key="1">
    <citation type="submission" date="2015-05" db="EMBL/GenBank/DDBJ databases">
        <title>Permanent draft genome of Rhodopirellula islandicus K833.</title>
        <authorList>
            <person name="Kizina J."/>
            <person name="Richter M."/>
            <person name="Glockner F.O."/>
            <person name="Harder J."/>
        </authorList>
    </citation>
    <scope>NUCLEOTIDE SEQUENCE [LARGE SCALE GENOMIC DNA]</scope>
    <source>
        <strain evidence="1">K833</strain>
    </source>
</reference>
<dbReference type="PANTHER" id="PTHR36513">
    <property type="entry name" value="ABC TRANSMEMBRANE TYPE-1 DOMAIN-CONTAINING PROTEIN"/>
    <property type="match status" value="1"/>
</dbReference>
<dbReference type="SUPFAM" id="SSF54001">
    <property type="entry name" value="Cysteine proteinases"/>
    <property type="match status" value="1"/>
</dbReference>
<evidence type="ECO:0000313" key="2">
    <source>
        <dbReference type="Proteomes" id="UP000036367"/>
    </source>
</evidence>
<accession>A0A0J1BG37</accession>
<dbReference type="EMBL" id="LECT01000017">
    <property type="protein sequence ID" value="KLU05503.1"/>
    <property type="molecule type" value="Genomic_DNA"/>
</dbReference>
<dbReference type="GO" id="GO:0016787">
    <property type="term" value="F:hydrolase activity"/>
    <property type="evidence" value="ECO:0007669"/>
    <property type="project" value="UniProtKB-KW"/>
</dbReference>
<dbReference type="PATRIC" id="fig|595434.4.peg.2044"/>
<evidence type="ECO:0000313" key="1">
    <source>
        <dbReference type="EMBL" id="KLU05503.1"/>
    </source>
</evidence>